<gene>
    <name evidence="1" type="ORF">Bca52824_046707</name>
</gene>
<evidence type="ECO:0008006" key="3">
    <source>
        <dbReference type="Google" id="ProtNLM"/>
    </source>
</evidence>
<protein>
    <recommendedName>
        <fullName evidence="3">NYN domain-containing protein</fullName>
    </recommendedName>
</protein>
<dbReference type="InterPro" id="IPR024768">
    <property type="entry name" value="Marf1"/>
</dbReference>
<keyword evidence="2" id="KW-1185">Reference proteome</keyword>
<evidence type="ECO:0000313" key="1">
    <source>
        <dbReference type="EMBL" id="KAG2287103.1"/>
    </source>
</evidence>
<dbReference type="Proteomes" id="UP000886595">
    <property type="component" value="Unassembled WGS sequence"/>
</dbReference>
<name>A0A8X7RHP5_BRACI</name>
<dbReference type="GO" id="GO:0005777">
    <property type="term" value="C:peroxisome"/>
    <property type="evidence" value="ECO:0007669"/>
    <property type="project" value="InterPro"/>
</dbReference>
<evidence type="ECO:0000313" key="2">
    <source>
        <dbReference type="Proteomes" id="UP000886595"/>
    </source>
</evidence>
<proteinExistence type="predicted"/>
<dbReference type="PANTHER" id="PTHR14379:SF28">
    <property type="entry name" value="EMB|CAB71865.1-RELATED"/>
    <property type="match status" value="1"/>
</dbReference>
<comment type="caution">
    <text evidence="1">The sequence shown here is derived from an EMBL/GenBank/DDBJ whole genome shotgun (WGS) entry which is preliminary data.</text>
</comment>
<dbReference type="PANTHER" id="PTHR14379">
    <property type="entry name" value="LIMKAIN B LKAP"/>
    <property type="match status" value="1"/>
</dbReference>
<organism evidence="1 2">
    <name type="scientific">Brassica carinata</name>
    <name type="common">Ethiopian mustard</name>
    <name type="synonym">Abyssinian cabbage</name>
    <dbReference type="NCBI Taxonomy" id="52824"/>
    <lineage>
        <taxon>Eukaryota</taxon>
        <taxon>Viridiplantae</taxon>
        <taxon>Streptophyta</taxon>
        <taxon>Embryophyta</taxon>
        <taxon>Tracheophyta</taxon>
        <taxon>Spermatophyta</taxon>
        <taxon>Magnoliopsida</taxon>
        <taxon>eudicotyledons</taxon>
        <taxon>Gunneridae</taxon>
        <taxon>Pentapetalae</taxon>
        <taxon>rosids</taxon>
        <taxon>malvids</taxon>
        <taxon>Brassicales</taxon>
        <taxon>Brassicaceae</taxon>
        <taxon>Brassiceae</taxon>
        <taxon>Brassica</taxon>
    </lineage>
</organism>
<dbReference type="AlphaFoldDB" id="A0A8X7RHP5"/>
<accession>A0A8X7RHP5</accession>
<dbReference type="EMBL" id="JAAMPC010000010">
    <property type="protein sequence ID" value="KAG2287103.1"/>
    <property type="molecule type" value="Genomic_DNA"/>
</dbReference>
<reference evidence="1 2" key="1">
    <citation type="submission" date="2020-02" db="EMBL/GenBank/DDBJ databases">
        <authorList>
            <person name="Ma Q."/>
            <person name="Huang Y."/>
            <person name="Song X."/>
            <person name="Pei D."/>
        </authorList>
    </citation>
    <scope>NUCLEOTIDE SEQUENCE [LARGE SCALE GENOMIC DNA]</scope>
    <source>
        <strain evidence="1">Sxm20200214</strain>
        <tissue evidence="1">Leaf</tissue>
    </source>
</reference>
<sequence>MSIKRTSRQDSRFIRAKTIAFWDINACQMPVGLDARDISASVNQTLMNMNYYGKLCLRLYGDTDVDKIGHTDDTLRFCGMPRTTILEQILVDLYGVSLFNRGTPFNMLLIVGDLSKDKAILDAFSLLPKRGWVNVLVCQPSAVEAAVFSSEVQLPPWEKIVETAFAICEKKEKERVDYRKEIRRNTSQS</sequence>
<dbReference type="GO" id="GO:0010468">
    <property type="term" value="P:regulation of gene expression"/>
    <property type="evidence" value="ECO:0007669"/>
    <property type="project" value="InterPro"/>
</dbReference>
<dbReference type="OrthoDB" id="1080524at2759"/>